<evidence type="ECO:0000313" key="7">
    <source>
        <dbReference type="EMBL" id="TQM74742.1"/>
    </source>
</evidence>
<protein>
    <recommendedName>
        <fullName evidence="3">isochorismate synthase</fullName>
        <ecNumber evidence="3">5.4.4.2</ecNumber>
    </recommendedName>
    <alternativeName>
        <fullName evidence="5">Isochorismate mutase</fullName>
    </alternativeName>
</protein>
<name>A0A543IW02_9ACTN</name>
<dbReference type="Pfam" id="PF00425">
    <property type="entry name" value="Chorismate_bind"/>
    <property type="match status" value="1"/>
</dbReference>
<dbReference type="InterPro" id="IPR015890">
    <property type="entry name" value="Chorismate_C"/>
</dbReference>
<dbReference type="InterPro" id="IPR004561">
    <property type="entry name" value="IsoChor_synthase"/>
</dbReference>
<dbReference type="Proteomes" id="UP000319213">
    <property type="component" value="Unassembled WGS sequence"/>
</dbReference>
<evidence type="ECO:0000313" key="8">
    <source>
        <dbReference type="Proteomes" id="UP000319213"/>
    </source>
</evidence>
<sequence length="370" mass="38649">MHAPPPETGAFDPARSAIFASPRRTLRADGVAARLTGGLDGLAHRVAEALRPGSLAVGAVSFDGAGHLVVPETHTWGEGDDALLAAAPAPARDWRITLVPHPRDYAKAVRLALDRLEAGALTKVVLARSLTLRAPGPVRAAELLATLPAEGYRFAVPLPGGRTLLGASPELLVRREGDAVVANPLAGSAARSADPAEDRRRAEALLASAKDRHEHRVVVEAVADALAPYCAELDVPEPEVIATGAVWHLSTRITGRLRDADTPVLELAAALHPTPAICGTPVADARKVIKELEPFDRGFYTGLVGWTDASGDGEWAIALRCAELDGETARLFAGAGIVAGSEPEAELAETSAKFRTMLRALGVNTDAADA</sequence>
<dbReference type="SUPFAM" id="SSF56322">
    <property type="entry name" value="ADC synthase"/>
    <property type="match status" value="1"/>
</dbReference>
<comment type="catalytic activity">
    <reaction evidence="1">
        <text>chorismate = isochorismate</text>
        <dbReference type="Rhea" id="RHEA:18985"/>
        <dbReference type="ChEBI" id="CHEBI:29748"/>
        <dbReference type="ChEBI" id="CHEBI:29780"/>
        <dbReference type="EC" id="5.4.4.2"/>
    </reaction>
</comment>
<evidence type="ECO:0000256" key="3">
    <source>
        <dbReference type="ARBA" id="ARBA00012824"/>
    </source>
</evidence>
<evidence type="ECO:0000256" key="1">
    <source>
        <dbReference type="ARBA" id="ARBA00000799"/>
    </source>
</evidence>
<dbReference type="OrthoDB" id="9806579at2"/>
<dbReference type="RefSeq" id="WP_142258868.1">
    <property type="nucleotide sequence ID" value="NZ_BMPV01000003.1"/>
</dbReference>
<evidence type="ECO:0000256" key="2">
    <source>
        <dbReference type="ARBA" id="ARBA00005297"/>
    </source>
</evidence>
<gene>
    <name evidence="7" type="ORF">FHX40_1424</name>
</gene>
<evidence type="ECO:0000259" key="6">
    <source>
        <dbReference type="Pfam" id="PF00425"/>
    </source>
</evidence>
<dbReference type="EMBL" id="VFPQ01000001">
    <property type="protein sequence ID" value="TQM74742.1"/>
    <property type="molecule type" value="Genomic_DNA"/>
</dbReference>
<dbReference type="GO" id="GO:0008909">
    <property type="term" value="F:isochorismate synthase activity"/>
    <property type="evidence" value="ECO:0007669"/>
    <property type="project" value="UniProtKB-EC"/>
</dbReference>
<dbReference type="NCBIfam" id="TIGR00543">
    <property type="entry name" value="isochor_syn"/>
    <property type="match status" value="1"/>
</dbReference>
<dbReference type="GO" id="GO:0009697">
    <property type="term" value="P:salicylic acid biosynthetic process"/>
    <property type="evidence" value="ECO:0007669"/>
    <property type="project" value="TreeGrafter"/>
</dbReference>
<comment type="caution">
    <text evidence="7">The sequence shown here is derived from an EMBL/GenBank/DDBJ whole genome shotgun (WGS) entry which is preliminary data.</text>
</comment>
<comment type="similarity">
    <text evidence="2">Belongs to the isochorismate synthase family.</text>
</comment>
<dbReference type="InterPro" id="IPR005801">
    <property type="entry name" value="ADC_synthase"/>
</dbReference>
<reference evidence="7 8" key="1">
    <citation type="submission" date="2019-06" db="EMBL/GenBank/DDBJ databases">
        <title>Sequencing the genomes of 1000 actinobacteria strains.</title>
        <authorList>
            <person name="Klenk H.-P."/>
        </authorList>
    </citation>
    <scope>NUCLEOTIDE SEQUENCE [LARGE SCALE GENOMIC DNA]</scope>
    <source>
        <strain evidence="7 8">DSM 43186</strain>
    </source>
</reference>
<evidence type="ECO:0000256" key="4">
    <source>
        <dbReference type="ARBA" id="ARBA00023235"/>
    </source>
</evidence>
<keyword evidence="4" id="KW-0413">Isomerase</keyword>
<dbReference type="Gene3D" id="3.60.120.10">
    <property type="entry name" value="Anthranilate synthase"/>
    <property type="match status" value="1"/>
</dbReference>
<dbReference type="AlphaFoldDB" id="A0A543IW02"/>
<accession>A0A543IW02</accession>
<feature type="domain" description="Chorismate-utilising enzyme C-terminal" evidence="6">
    <location>
        <begin position="103"/>
        <end position="353"/>
    </location>
</feature>
<organism evidence="7 8">
    <name type="scientific">Thermopolyspora flexuosa</name>
    <dbReference type="NCBI Taxonomy" id="103836"/>
    <lineage>
        <taxon>Bacteria</taxon>
        <taxon>Bacillati</taxon>
        <taxon>Actinomycetota</taxon>
        <taxon>Actinomycetes</taxon>
        <taxon>Streptosporangiales</taxon>
        <taxon>Streptosporangiaceae</taxon>
        <taxon>Thermopolyspora</taxon>
    </lineage>
</organism>
<dbReference type="EC" id="5.4.4.2" evidence="3"/>
<keyword evidence="8" id="KW-1185">Reference proteome</keyword>
<dbReference type="PANTHER" id="PTHR42839:SF2">
    <property type="entry name" value="ISOCHORISMATE SYNTHASE ENTC"/>
    <property type="match status" value="1"/>
</dbReference>
<proteinExistence type="inferred from homology"/>
<evidence type="ECO:0000256" key="5">
    <source>
        <dbReference type="ARBA" id="ARBA00041564"/>
    </source>
</evidence>
<dbReference type="PANTHER" id="PTHR42839">
    <property type="entry name" value="ISOCHORISMATE SYNTHASE ENTC"/>
    <property type="match status" value="1"/>
</dbReference>